<reference evidence="2 3" key="1">
    <citation type="submission" date="2019-08" db="EMBL/GenBank/DDBJ databases">
        <title>Bacillus genomes from the desert of Cuatro Cienegas, Coahuila.</title>
        <authorList>
            <person name="Olmedo-Alvarez G."/>
        </authorList>
    </citation>
    <scope>NUCLEOTIDE SEQUENCE [LARGE SCALE GENOMIC DNA]</scope>
    <source>
        <strain evidence="2 3">CH28_1T</strain>
    </source>
</reference>
<accession>A0A5D4SZP0</accession>
<dbReference type="GO" id="GO:1901135">
    <property type="term" value="P:carbohydrate derivative metabolic process"/>
    <property type="evidence" value="ECO:0007669"/>
    <property type="project" value="InterPro"/>
</dbReference>
<evidence type="ECO:0000259" key="1">
    <source>
        <dbReference type="PROSITE" id="PS51464"/>
    </source>
</evidence>
<dbReference type="AlphaFoldDB" id="A0A5D4SZP0"/>
<dbReference type="InterPro" id="IPR046348">
    <property type="entry name" value="SIS_dom_sf"/>
</dbReference>
<proteinExistence type="predicted"/>
<dbReference type="PANTHER" id="PTHR30390:SF7">
    <property type="entry name" value="PHOSPHOHEPTOSE ISOMERASE"/>
    <property type="match status" value="1"/>
</dbReference>
<dbReference type="EMBL" id="VTEV01000005">
    <property type="protein sequence ID" value="TYS67798.1"/>
    <property type="molecule type" value="Genomic_DNA"/>
</dbReference>
<dbReference type="PROSITE" id="PS51464">
    <property type="entry name" value="SIS"/>
    <property type="match status" value="1"/>
</dbReference>
<dbReference type="OrthoDB" id="9805185at2"/>
<dbReference type="InterPro" id="IPR050099">
    <property type="entry name" value="SIS_GmhA/DiaA_subfam"/>
</dbReference>
<evidence type="ECO:0000313" key="2">
    <source>
        <dbReference type="EMBL" id="TYS67798.1"/>
    </source>
</evidence>
<dbReference type="SUPFAM" id="SSF53697">
    <property type="entry name" value="SIS domain"/>
    <property type="match status" value="1"/>
</dbReference>
<dbReference type="Gene3D" id="3.40.50.10490">
    <property type="entry name" value="Glucose-6-phosphate isomerase like protein, domain 1"/>
    <property type="match status" value="1"/>
</dbReference>
<sequence length="244" mass="26659">MDTSYLSAVQQLLTKVEEKNSMEMEQSSSLLADCFGNEGILHVFGCGHSHMIAEEVFYRAGGIVPIRPLLVEDLMLHKGALRSSDLEKDPLFAKTFLPSQPFQPNDVLLVVSTSGRNPVPIDVAQYGKKMGMKVMTISSHAYHTLPSRHSTDLHLAAAADIALDNLIPVGDALITLHNHHSTNSLGPGSTIINAAILNQIIVNAVQLLIKKGMKIPIFKSGNVDGSEEHNNELINKYGKRIELF</sequence>
<organism evidence="2 3">
    <name type="scientific">Sutcliffiella horikoshii</name>
    <dbReference type="NCBI Taxonomy" id="79883"/>
    <lineage>
        <taxon>Bacteria</taxon>
        <taxon>Bacillati</taxon>
        <taxon>Bacillota</taxon>
        <taxon>Bacilli</taxon>
        <taxon>Bacillales</taxon>
        <taxon>Bacillaceae</taxon>
        <taxon>Sutcliffiella</taxon>
    </lineage>
</organism>
<comment type="caution">
    <text evidence="2">The sequence shown here is derived from an EMBL/GenBank/DDBJ whole genome shotgun (WGS) entry which is preliminary data.</text>
</comment>
<feature type="domain" description="SIS" evidence="1">
    <location>
        <begin position="31"/>
        <end position="218"/>
    </location>
</feature>
<dbReference type="RefSeq" id="WP_148988907.1">
    <property type="nucleotide sequence ID" value="NZ_VTEV01000005.1"/>
</dbReference>
<gene>
    <name evidence="2" type="ORF">FZC76_14655</name>
</gene>
<dbReference type="NCBIfam" id="NF002805">
    <property type="entry name" value="PRK02947.1"/>
    <property type="match status" value="1"/>
</dbReference>
<evidence type="ECO:0000313" key="3">
    <source>
        <dbReference type="Proteomes" id="UP000322524"/>
    </source>
</evidence>
<dbReference type="PANTHER" id="PTHR30390">
    <property type="entry name" value="SEDOHEPTULOSE 7-PHOSPHATE ISOMERASE / DNAA INITIATOR-ASSOCIATING FACTOR FOR REPLICATION INITIATION"/>
    <property type="match status" value="1"/>
</dbReference>
<dbReference type="STRING" id="79883.GCA_001636495_02167"/>
<name>A0A5D4SZP0_9BACI</name>
<dbReference type="Pfam" id="PF13580">
    <property type="entry name" value="SIS_2"/>
    <property type="match status" value="1"/>
</dbReference>
<dbReference type="InterPro" id="IPR001347">
    <property type="entry name" value="SIS_dom"/>
</dbReference>
<protein>
    <submittedName>
        <fullName evidence="2">SIS domain-containing protein</fullName>
    </submittedName>
</protein>
<dbReference type="GO" id="GO:0097367">
    <property type="term" value="F:carbohydrate derivative binding"/>
    <property type="evidence" value="ECO:0007669"/>
    <property type="project" value="InterPro"/>
</dbReference>
<dbReference type="Proteomes" id="UP000322524">
    <property type="component" value="Unassembled WGS sequence"/>
</dbReference>